<feature type="region of interest" description="Disordered" evidence="1">
    <location>
        <begin position="34"/>
        <end position="53"/>
    </location>
</feature>
<organism evidence="2 3">
    <name type="scientific">Gossypium darwinii</name>
    <name type="common">Darwin's cotton</name>
    <name type="synonym">Gossypium barbadense var. darwinii</name>
    <dbReference type="NCBI Taxonomy" id="34276"/>
    <lineage>
        <taxon>Eukaryota</taxon>
        <taxon>Viridiplantae</taxon>
        <taxon>Streptophyta</taxon>
        <taxon>Embryophyta</taxon>
        <taxon>Tracheophyta</taxon>
        <taxon>Spermatophyta</taxon>
        <taxon>Magnoliopsida</taxon>
        <taxon>eudicotyledons</taxon>
        <taxon>Gunneridae</taxon>
        <taxon>Pentapetalae</taxon>
        <taxon>rosids</taxon>
        <taxon>malvids</taxon>
        <taxon>Malvales</taxon>
        <taxon>Malvaceae</taxon>
        <taxon>Malvoideae</taxon>
        <taxon>Gossypium</taxon>
    </lineage>
</organism>
<gene>
    <name evidence="2" type="ORF">ES288_D01G122300v1</name>
</gene>
<evidence type="ECO:0000313" key="3">
    <source>
        <dbReference type="Proteomes" id="UP000323506"/>
    </source>
</evidence>
<evidence type="ECO:0000256" key="1">
    <source>
        <dbReference type="SAM" id="MobiDB-lite"/>
    </source>
</evidence>
<reference evidence="2 3" key="1">
    <citation type="submission" date="2019-06" db="EMBL/GenBank/DDBJ databases">
        <title>WGS assembly of Gossypium darwinii.</title>
        <authorList>
            <person name="Chen Z.J."/>
            <person name="Sreedasyam A."/>
            <person name="Ando A."/>
            <person name="Song Q."/>
            <person name="De L."/>
            <person name="Hulse-Kemp A."/>
            <person name="Ding M."/>
            <person name="Ye W."/>
            <person name="Kirkbride R."/>
            <person name="Jenkins J."/>
            <person name="Plott C."/>
            <person name="Lovell J."/>
            <person name="Lin Y.-M."/>
            <person name="Vaughn R."/>
            <person name="Liu B."/>
            <person name="Li W."/>
            <person name="Simpson S."/>
            <person name="Scheffler B."/>
            <person name="Saski C."/>
            <person name="Grover C."/>
            <person name="Hu G."/>
            <person name="Conover J."/>
            <person name="Carlson J."/>
            <person name="Shu S."/>
            <person name="Boston L."/>
            <person name="Williams M."/>
            <person name="Peterson D."/>
            <person name="Mcgee K."/>
            <person name="Jones D."/>
            <person name="Wendel J."/>
            <person name="Stelly D."/>
            <person name="Grimwood J."/>
            <person name="Schmutz J."/>
        </authorList>
    </citation>
    <scope>NUCLEOTIDE SEQUENCE [LARGE SCALE GENOMIC DNA]</scope>
    <source>
        <strain evidence="2">1808015.09</strain>
    </source>
</reference>
<proteinExistence type="predicted"/>
<protein>
    <submittedName>
        <fullName evidence="2">Uncharacterized protein</fullName>
    </submittedName>
</protein>
<dbReference type="Proteomes" id="UP000323506">
    <property type="component" value="Chromosome D01"/>
</dbReference>
<name>A0A5D2DP59_GOSDA</name>
<dbReference type="AlphaFoldDB" id="A0A5D2DP59"/>
<dbReference type="EMBL" id="CM017701">
    <property type="protein sequence ID" value="TYG82850.1"/>
    <property type="molecule type" value="Genomic_DNA"/>
</dbReference>
<sequence length="131" mass="14715">MKQIRRTKGKNIPCTARTRGSLRYWVGSGRRVSEKNLRNPNIPPAPHQRTKAPPICVVLETKPLPIQPPIHAEGEKASSAPTTRYGVRCQRRAHAYGGSVRTKAEAWHVRGACWLRCLEAECCGVRRIQKP</sequence>
<accession>A0A5D2DP59</accession>
<evidence type="ECO:0000313" key="2">
    <source>
        <dbReference type="EMBL" id="TYG82850.1"/>
    </source>
</evidence>
<keyword evidence="3" id="KW-1185">Reference proteome</keyword>